<evidence type="ECO:0000313" key="2">
    <source>
        <dbReference type="EMBL" id="PFH34200.1"/>
    </source>
</evidence>
<feature type="compositionally biased region" description="Low complexity" evidence="1">
    <location>
        <begin position="43"/>
        <end position="52"/>
    </location>
</feature>
<dbReference type="KEGG" id="bbes:BESB_073520"/>
<dbReference type="OrthoDB" id="333455at2759"/>
<feature type="compositionally biased region" description="Basic and acidic residues" evidence="1">
    <location>
        <begin position="841"/>
        <end position="850"/>
    </location>
</feature>
<dbReference type="RefSeq" id="XP_029218209.1">
    <property type="nucleotide sequence ID" value="XM_029365725.1"/>
</dbReference>
<feature type="region of interest" description="Disordered" evidence="1">
    <location>
        <begin position="529"/>
        <end position="563"/>
    </location>
</feature>
<feature type="region of interest" description="Disordered" evidence="1">
    <location>
        <begin position="1287"/>
        <end position="1343"/>
    </location>
</feature>
<sequence length="2059" mass="218525">MRNQTSFPPGAAGRFPPSFFSWPSVFCPLCLKRPEASPPPTSSRPSSCLSSRAKTPVDLRGAAVPKSSACAAQAPPSSSGRLYSALAAPVPLSSLSAGGALRRRFSSPCSVWSPPQHSVSVVPPVASSPQHSVSVVPPVASSPQHSVSVVPPVASSPQHSVPVVPPVASSPQHSVSVVPPVASSPQHSVPVVPPVASSPQHSVSVVPPVASSPQHSVSVVPPVASSPQHSVPVVPPVASSPQHSVSVVPPVASSPQHSVSVVPPVASSPQHSVSVVPPVASSLTAVGREAQNRAHRSLLGRSIRQRAPPAWLILSDVGASAEASCVAVLGPPCGAPQLASSSRQLGGKADTPSGLLALPRSSSSSAPLSLRLLTCLSAPPSVRSFAPSHQILASCPPVSTASDSGLSSFEALGVSRRIASAANRTRLCAHMRVRESEKPLPSFRVASALQDRRQAPGFSLTWGTLPQAGLSTACGKSAVRLEAPQSDRVVANEERQQHGASKRASQGEGVASASPEAVLFFLEEVEDAVEETERGEESNPKKKCAAKCPGSEERGSRIKRSLGRLWQSKTADKELGSAVEVNDSIQGSNPRVLRDPGALSAALSSSASFLSQHPTTVTPSSSLPPDVSCSSPAFSALRSVSSSVFSASGSKALPWLPGGVLQGRPDAEEERFAVSSADSSPSALRPWPPRSRVSLPRPPFSPSPSSDAECITAPLPSSRSSSVPESSAFVPQPQSLRPLPAPQVSSVFASVLAPTSSLAELLSASHAQLAAIGSVLEAGEEGGQDETVSERAERREARARLTQLAVDRGAAETSLRRETREAKTRRGTSPALPFPSSASEDAVRGDRGGEDQEEPPSASEGGLGESACAADLLLSPTATAGDYSEAIKGRGHELSCLRREIEARTNALQPPSPSFAAFVRRLVLLVNDFHRRQPGGLSSAHGEEWGLGGSGTGASRDDSGETAASPAALSPGDCGSEAAAARFGTPLEDEIPPLHGEGRLAFPVRVHILRAMAESSLAFDFYRAPFADFIAVTLLEFSRYLFAPSSGSGVAPAPALDGRQPKVESEEGPKDQTLLRLLWSAATLQLQGHFRVAFLLSFRHLMERHEDAAHARLSEAELFTCASMCRYAALCRVCSVEALEVLLAPENLSRLALNTHLSWTLDGLLALVDHEAPVLQLREHLPHSLLSPDAAYHSAQHGRASCGGPGALESSSRAERERGDASWIVALKAFVALTKAADADVALAEQILHNSVPWVSHHLSQVPLALLASLQAALRRLIRAKEQRAMRGLADAPRREPDDDSPVSATLQRGGRRPGGSEDEQLATGQELPPPPAADAAHAGWQGASPALDAAVPEAPWMTRTHAETLEAGGGRRKKIWNDSRLLGSEAARVRRQKERYGPILDLHAAVFAHIRSRLQTPALAREIDDVLHVMLEGIPGTYIHSFPHQRRAAGSLRWICWNLVKSHDPGKMTTPQLLRFLHAAFLHSLAKDAAEMLPFLNELKATRRPALLESENQLLLSQILYAASKMADIPEEIKSQFFRVAARLHLAVLRGADRENAADAEADGLASNSNRKAEPYVVVSQQIDLQTMLNVATSFRACSWADPEAWDLLAAFYVRHSHPLFTDMLVERHSASTTSPRSSCPPAGVSAPASPLAPTLFLREQRGFVAPSLGLLPVVRSSAAERIRHSWLLRWARAGILLVANSVRLTGRSDPQLVGLVFHVLMDKRPRQPVGESVLKMLPHGVLLDAIGAFTLLGVHSRNPTAFDSLLEHITTRDGSLVLVDKLATLTAWTVTDILRKEGDEAHRWRVSHLASDRGSNPLSHISRVSQREIEKLFSPFKRSCEAAVLDVSQRLHELGVRHALWPEVPDALPLAISLDLPLPATGSPAASCSAAVASRASAGFSGGAERMTCGIIVCPPSITERRDRTAKACPIAFPDQSPSESLSMYLTREFHRNAEAFRLAKRFLFFDVGDLPEALRRRGWQSLLFLCLSDWRPATGELTETGDEEVARQRRLLEDLLAITGASPAPSDLHIGSSCSGGLAPKPVELLAATSAVTASE</sequence>
<accession>A0A2A9MFP0</accession>
<feature type="compositionally biased region" description="Low complexity" evidence="1">
    <location>
        <begin position="714"/>
        <end position="727"/>
    </location>
</feature>
<feature type="region of interest" description="Disordered" evidence="1">
    <location>
        <begin position="35"/>
        <end position="55"/>
    </location>
</feature>
<dbReference type="PANTHER" id="PTHR24216:SF65">
    <property type="entry name" value="PAXILLIN-LIKE PROTEIN 1"/>
    <property type="match status" value="1"/>
</dbReference>
<keyword evidence="3" id="KW-1185">Reference proteome</keyword>
<dbReference type="EMBL" id="NWUJ01000007">
    <property type="protein sequence ID" value="PFH34200.1"/>
    <property type="molecule type" value="Genomic_DNA"/>
</dbReference>
<feature type="compositionally biased region" description="Basic and acidic residues" evidence="1">
    <location>
        <begin position="1059"/>
        <end position="1068"/>
    </location>
</feature>
<protein>
    <submittedName>
        <fullName evidence="2">Uncharacterized protein</fullName>
    </submittedName>
</protein>
<organism evidence="2 3">
    <name type="scientific">Besnoitia besnoiti</name>
    <name type="common">Apicomplexan protozoan</name>
    <dbReference type="NCBI Taxonomy" id="94643"/>
    <lineage>
        <taxon>Eukaryota</taxon>
        <taxon>Sar</taxon>
        <taxon>Alveolata</taxon>
        <taxon>Apicomplexa</taxon>
        <taxon>Conoidasida</taxon>
        <taxon>Coccidia</taxon>
        <taxon>Eucoccidiorida</taxon>
        <taxon>Eimeriorina</taxon>
        <taxon>Sarcocystidae</taxon>
        <taxon>Besnoitia</taxon>
    </lineage>
</organism>
<evidence type="ECO:0000256" key="1">
    <source>
        <dbReference type="SAM" id="MobiDB-lite"/>
    </source>
</evidence>
<dbReference type="VEuPathDB" id="ToxoDB:BESB_073520"/>
<dbReference type="Proteomes" id="UP000224006">
    <property type="component" value="Unassembled WGS sequence"/>
</dbReference>
<gene>
    <name evidence="2" type="ORF">BESB_073520</name>
</gene>
<feature type="region of interest" description="Disordered" evidence="1">
    <location>
        <begin position="933"/>
        <end position="975"/>
    </location>
</feature>
<feature type="compositionally biased region" description="Basic and acidic residues" evidence="1">
    <location>
        <begin position="788"/>
        <end position="799"/>
    </location>
</feature>
<proteinExistence type="predicted"/>
<feature type="region of interest" description="Disordered" evidence="1">
    <location>
        <begin position="485"/>
        <end position="511"/>
    </location>
</feature>
<comment type="caution">
    <text evidence="2">The sequence shown here is derived from an EMBL/GenBank/DDBJ whole genome shotgun (WGS) entry which is preliminary data.</text>
</comment>
<feature type="region of interest" description="Disordered" evidence="1">
    <location>
        <begin position="1046"/>
        <end position="1068"/>
    </location>
</feature>
<feature type="region of interest" description="Disordered" evidence="1">
    <location>
        <begin position="667"/>
        <end position="738"/>
    </location>
</feature>
<name>A0A2A9MFP0_BESBE</name>
<dbReference type="STRING" id="94643.A0A2A9MFP0"/>
<evidence type="ECO:0000313" key="3">
    <source>
        <dbReference type="Proteomes" id="UP000224006"/>
    </source>
</evidence>
<dbReference type="PANTHER" id="PTHR24216">
    <property type="entry name" value="PAXILLIN-RELATED"/>
    <property type="match status" value="1"/>
</dbReference>
<reference evidence="2 3" key="1">
    <citation type="submission" date="2017-09" db="EMBL/GenBank/DDBJ databases">
        <title>Genome sequencing of Besnoitia besnoiti strain Bb-Ger1.</title>
        <authorList>
            <person name="Schares G."/>
            <person name="Venepally P."/>
            <person name="Lorenzi H.A."/>
        </authorList>
    </citation>
    <scope>NUCLEOTIDE SEQUENCE [LARGE SCALE GENOMIC DNA]</scope>
    <source>
        <strain evidence="2 3">Bb-Ger1</strain>
    </source>
</reference>
<feature type="region of interest" description="Disordered" evidence="1">
    <location>
        <begin position="146"/>
        <end position="169"/>
    </location>
</feature>
<dbReference type="GeneID" id="40312278"/>
<feature type="region of interest" description="Disordered" evidence="1">
    <location>
        <begin position="779"/>
        <end position="864"/>
    </location>
</feature>
<feature type="compositionally biased region" description="Basic and acidic residues" evidence="1">
    <location>
        <begin position="814"/>
        <end position="824"/>
    </location>
</feature>
<feature type="compositionally biased region" description="Basic and acidic residues" evidence="1">
    <location>
        <begin position="531"/>
        <end position="540"/>
    </location>
</feature>